<dbReference type="GO" id="GO:0007339">
    <property type="term" value="P:binding of sperm to zona pellucida"/>
    <property type="evidence" value="ECO:0007669"/>
    <property type="project" value="TreeGrafter"/>
</dbReference>
<evidence type="ECO:0000256" key="7">
    <source>
        <dbReference type="ARBA" id="ARBA00023136"/>
    </source>
</evidence>
<evidence type="ECO:0000256" key="3">
    <source>
        <dbReference type="ARBA" id="ARBA00022530"/>
    </source>
</evidence>
<dbReference type="InterPro" id="IPR051148">
    <property type="entry name" value="Zona_Pellucida_Domain_gp"/>
</dbReference>
<accession>A0A3B3BN62</accession>
<evidence type="ECO:0000256" key="12">
    <source>
        <dbReference type="SAM" id="SignalP"/>
    </source>
</evidence>
<keyword evidence="3" id="KW-0964">Secreted</keyword>
<dbReference type="Gene3D" id="2.60.40.4100">
    <property type="entry name" value="Zona pellucida, ZP-C domain"/>
    <property type="match status" value="1"/>
</dbReference>
<feature type="chain" id="PRO_5017186231" evidence="12">
    <location>
        <begin position="27"/>
        <end position="1119"/>
    </location>
</feature>
<reference evidence="14" key="2">
    <citation type="submission" date="2025-09" db="UniProtKB">
        <authorList>
            <consortium name="Ensembl"/>
        </authorList>
    </citation>
    <scope>IDENTIFICATION</scope>
</reference>
<dbReference type="KEGG" id="oml:112145854"/>
<evidence type="ECO:0000256" key="4">
    <source>
        <dbReference type="ARBA" id="ARBA00022685"/>
    </source>
</evidence>
<keyword evidence="9" id="KW-0278">Fertilization</keyword>
<proteinExistence type="predicted"/>
<dbReference type="STRING" id="30732.ENSOMEP00000006734"/>
<keyword evidence="5" id="KW-0812">Transmembrane</keyword>
<dbReference type="Ensembl" id="ENSOMET00000005304.1">
    <property type="protein sequence ID" value="ENSOMEP00000006734.1"/>
    <property type="gene ID" value="ENSOMEG00000007807.1"/>
</dbReference>
<evidence type="ECO:0000256" key="11">
    <source>
        <dbReference type="SAM" id="MobiDB-lite"/>
    </source>
</evidence>
<keyword evidence="15" id="KW-1185">Reference proteome</keyword>
<keyword evidence="6" id="KW-1133">Transmembrane helix</keyword>
<dbReference type="GO" id="GO:0035804">
    <property type="term" value="F:structural constituent of egg coat"/>
    <property type="evidence" value="ECO:0007669"/>
    <property type="project" value="TreeGrafter"/>
</dbReference>
<evidence type="ECO:0000256" key="1">
    <source>
        <dbReference type="ARBA" id="ARBA00004251"/>
    </source>
</evidence>
<keyword evidence="8" id="KW-1015">Disulfide bond</keyword>
<keyword evidence="7" id="KW-0472">Membrane</keyword>
<evidence type="ECO:0000256" key="10">
    <source>
        <dbReference type="ARBA" id="ARBA00024183"/>
    </source>
</evidence>
<dbReference type="Proteomes" id="UP000261560">
    <property type="component" value="Unplaced"/>
</dbReference>
<evidence type="ECO:0000313" key="15">
    <source>
        <dbReference type="Proteomes" id="UP000261560"/>
    </source>
</evidence>
<keyword evidence="4" id="KW-0165">Cleavage on pair of basic residues</keyword>
<dbReference type="InterPro" id="IPR042235">
    <property type="entry name" value="ZP-C_dom"/>
</dbReference>
<feature type="signal peptide" evidence="12">
    <location>
        <begin position="1"/>
        <end position="26"/>
    </location>
</feature>
<sequence>MHLKQNAHSLGVLLLFVCTFTSVGWCDSFLTPPEALHRLQPGAAAADTDLHAAPPRGVSEEMMNTSSGGAGQKLKLKLVSSVRSSFLRNRYRRRHTEGEWLFAAQTPPSLNCSAGLVSHVVPGKFYISGQLEQTFQQRGYQSDSAGSGKTRGTPARVRGQEESWQKLMPVVECGEEAMTLTVRRRRAVQLFLDRANESSVALFHLPPHCGYAVQTNWRDLSLMARYDACHISLEEGRYVLPLLWKGTPIKVSCPVSQLKLLAVRPSSLCCSPYGMTVRVEEVLNEEEPSINVRGEWTPLVLLAEQCDYTLDKEDGEIVIAVPFLACGITIKDGKYTLSLQTGPRIYTLACPVSPPEGLLFTHQPLADGSPQFSRRPAKPLLESLGPMSWIQPFYLAPPYYPHPTFHSNVPPSPPSFGPIPSDLNLERHPHQIFPEEAYESFRSNRPFLSGDHMKDLTQKLPDQKQTPESPVFDSNKPSAAAGGFPYQVQVQTSDSPSHDFSPYYHFYHHPKIPLPGSQDSSSGLEFSTNPHGFRFPAVSDVQQGYDASPPKTPPYPDTIPIKYKPHPPYSSHFFPYYLYNYPPTARGEARRLGLINPHMVANVSYFHTYYDKSSINARIKQADTDQIEDFNSKPNLDERRVSSVTPAAQPPVPQRYPPKPKLAAVPLPEQSSAPSVYHPNPYQYFYHPFYGYYLYYPPAALSGTVSHVSAGAPKPFQQASSFPKHPASSSPSAPLLLPYYYYYLNQPQVSKYIQGLYSPGSKDPSGSPFASSADYGWIFSPSSDRRIPSAPLAPHNALQSYYMNRHPLGQPSGYTREKEYNLMRDYLLRTNPYSPAVPLCAFGLLMDCTHLSCCSHILKDGTPEQYFVFAVPDFVLEPSLLSAGHNTSCSPQRLTSDLGIYIVPLDGCGVKKHMLGHTVVHLLKVHGMESSKEGKAAEKSPVRMTVGCSSSPYTPGEVRFHMMDEPPLQTPPPPVTVLLKLATDESFTSFYPEARLPLSLVLSKPVYAELSLLEPSEPSMLLLVHSCLAYTLAPYLSWMLLYDGCPKQGISQLLPSPDSRHIKRMKITVLPSLPMGSSSHSAQRRLALLEDPEVYFLCTTEVCSAASGDCSLSCNQAQQ</sequence>
<dbReference type="PANTHER" id="PTHR23343">
    <property type="entry name" value="ZONA PELLUCIDA SPERM-BINDING PROTEIN"/>
    <property type="match status" value="1"/>
</dbReference>
<dbReference type="GO" id="GO:0060468">
    <property type="term" value="P:prevention of polyspermy"/>
    <property type="evidence" value="ECO:0007669"/>
    <property type="project" value="TreeGrafter"/>
</dbReference>
<dbReference type="PaxDb" id="30732-ENSOMEP00000006734"/>
<dbReference type="SMART" id="SM00241">
    <property type="entry name" value="ZP"/>
    <property type="match status" value="1"/>
</dbReference>
<protein>
    <submittedName>
        <fullName evidence="14">Uncharacterized LOC112145854</fullName>
    </submittedName>
</protein>
<comment type="subcellular location">
    <subcellularLocation>
        <location evidence="1">Cell membrane</location>
        <topology evidence="1">Single-pass type I membrane protein</topology>
    </subcellularLocation>
    <subcellularLocation>
        <location evidence="10">Zona pellucida</location>
    </subcellularLocation>
</comment>
<dbReference type="Pfam" id="PF00100">
    <property type="entry name" value="Zona_pellucida"/>
    <property type="match status" value="1"/>
</dbReference>
<keyword evidence="2" id="KW-1003">Cell membrane</keyword>
<keyword evidence="12" id="KW-0732">Signal</keyword>
<dbReference type="InterPro" id="IPR055355">
    <property type="entry name" value="ZP-C"/>
</dbReference>
<dbReference type="GO" id="GO:0032190">
    <property type="term" value="F:acrosin binding"/>
    <property type="evidence" value="ECO:0007669"/>
    <property type="project" value="TreeGrafter"/>
</dbReference>
<name>A0A3B3BN62_ORYME</name>
<evidence type="ECO:0000256" key="2">
    <source>
        <dbReference type="ARBA" id="ARBA00022475"/>
    </source>
</evidence>
<organism evidence="14 15">
    <name type="scientific">Oryzias melastigma</name>
    <name type="common">Marine medaka</name>
    <dbReference type="NCBI Taxonomy" id="30732"/>
    <lineage>
        <taxon>Eukaryota</taxon>
        <taxon>Metazoa</taxon>
        <taxon>Chordata</taxon>
        <taxon>Craniata</taxon>
        <taxon>Vertebrata</taxon>
        <taxon>Euteleostomi</taxon>
        <taxon>Actinopterygii</taxon>
        <taxon>Neopterygii</taxon>
        <taxon>Teleostei</taxon>
        <taxon>Neoteleostei</taxon>
        <taxon>Acanthomorphata</taxon>
        <taxon>Ovalentaria</taxon>
        <taxon>Atherinomorphae</taxon>
        <taxon>Beloniformes</taxon>
        <taxon>Adrianichthyidae</taxon>
        <taxon>Oryziinae</taxon>
        <taxon>Oryzias</taxon>
    </lineage>
</organism>
<evidence type="ECO:0000256" key="9">
    <source>
        <dbReference type="ARBA" id="ARBA00023279"/>
    </source>
</evidence>
<evidence type="ECO:0000256" key="5">
    <source>
        <dbReference type="ARBA" id="ARBA00022692"/>
    </source>
</evidence>
<dbReference type="GeneTree" id="ENSGT00940000175473"/>
<keyword evidence="3" id="KW-0272">Extracellular matrix</keyword>
<evidence type="ECO:0000259" key="13">
    <source>
        <dbReference type="PROSITE" id="PS51034"/>
    </source>
</evidence>
<evidence type="ECO:0000313" key="14">
    <source>
        <dbReference type="Ensembl" id="ENSOMEP00000006734.1"/>
    </source>
</evidence>
<dbReference type="GO" id="GO:0005886">
    <property type="term" value="C:plasma membrane"/>
    <property type="evidence" value="ECO:0007669"/>
    <property type="project" value="UniProtKB-SubCell"/>
</dbReference>
<dbReference type="GeneID" id="112145854"/>
<evidence type="ECO:0000256" key="6">
    <source>
        <dbReference type="ARBA" id="ARBA00022989"/>
    </source>
</evidence>
<feature type="compositionally biased region" description="Polar residues" evidence="11">
    <location>
        <begin position="138"/>
        <end position="147"/>
    </location>
</feature>
<evidence type="ECO:0000256" key="8">
    <source>
        <dbReference type="ARBA" id="ARBA00023157"/>
    </source>
</evidence>
<dbReference type="RefSeq" id="XP_024127081.1">
    <property type="nucleotide sequence ID" value="XM_024271313.2"/>
</dbReference>
<dbReference type="InterPro" id="IPR001507">
    <property type="entry name" value="ZP_dom"/>
</dbReference>
<feature type="region of interest" description="Disordered" evidence="11">
    <location>
        <begin position="138"/>
        <end position="159"/>
    </location>
</feature>
<feature type="domain" description="ZP" evidence="13">
    <location>
        <begin position="852"/>
        <end position="1119"/>
    </location>
</feature>
<reference evidence="14" key="1">
    <citation type="submission" date="2025-08" db="UniProtKB">
        <authorList>
            <consortium name="Ensembl"/>
        </authorList>
    </citation>
    <scope>IDENTIFICATION</scope>
</reference>
<feature type="compositionally biased region" description="Pro residues" evidence="11">
    <location>
        <begin position="648"/>
        <end position="660"/>
    </location>
</feature>
<dbReference type="GO" id="GO:0035805">
    <property type="term" value="C:egg coat"/>
    <property type="evidence" value="ECO:0007669"/>
    <property type="project" value="UniProtKB-SubCell"/>
</dbReference>
<dbReference type="AlphaFoldDB" id="A0A3B3BN62"/>
<dbReference type="OrthoDB" id="8889443at2759"/>
<feature type="region of interest" description="Disordered" evidence="11">
    <location>
        <begin position="626"/>
        <end position="661"/>
    </location>
</feature>
<dbReference type="PANTHER" id="PTHR23343:SF117">
    <property type="entry name" value="ZONA PELLUCIDA SPERM-BINDING PROTEIN 4-LIKE ISOFORM X1"/>
    <property type="match status" value="1"/>
</dbReference>
<dbReference type="PROSITE" id="PS51034">
    <property type="entry name" value="ZP_2"/>
    <property type="match status" value="1"/>
</dbReference>